<sequence>MEMYRGTSMRMRDTRAPVTGNVDNDTRRRSVRVGAAPLRVEASHHSHGLAQRPVIFRVSPPRSVATRVEISSNPCRDRSQPVLRSVATRAEIGPSPARDRSFRFGVRCLGAGGRMSRV</sequence>
<dbReference type="Proteomes" id="UP000002941">
    <property type="component" value="Unassembled WGS sequence"/>
</dbReference>
<keyword evidence="3" id="KW-1185">Reference proteome</keyword>
<organism evidence="2 3">
    <name type="scientific">Actinomyces massiliensis F0489</name>
    <dbReference type="NCBI Taxonomy" id="1125718"/>
    <lineage>
        <taxon>Bacteria</taxon>
        <taxon>Bacillati</taxon>
        <taxon>Actinomycetota</taxon>
        <taxon>Actinomycetes</taxon>
        <taxon>Actinomycetales</taxon>
        <taxon>Actinomycetaceae</taxon>
        <taxon>Actinomyces</taxon>
    </lineage>
</organism>
<reference evidence="2 3" key="1">
    <citation type="submission" date="2012-05" db="EMBL/GenBank/DDBJ databases">
        <authorList>
            <person name="Harkins D.M."/>
            <person name="Madupu R."/>
            <person name="Durkin A.S."/>
            <person name="Torralba M."/>
            <person name="Methe B."/>
            <person name="Sutton G.G."/>
            <person name="Nelson K.E."/>
        </authorList>
    </citation>
    <scope>NUCLEOTIDE SEQUENCE [LARGE SCALE GENOMIC DNA]</scope>
    <source>
        <strain evidence="2 3">F0489</strain>
    </source>
</reference>
<evidence type="ECO:0000313" key="3">
    <source>
        <dbReference type="Proteomes" id="UP000002941"/>
    </source>
</evidence>
<evidence type="ECO:0000313" key="2">
    <source>
        <dbReference type="EMBL" id="EJF46339.1"/>
    </source>
</evidence>
<accession>J0NGX5</accession>
<dbReference type="AlphaFoldDB" id="J0NGX5"/>
<protein>
    <submittedName>
        <fullName evidence="2">Uncharacterized protein</fullName>
    </submittedName>
</protein>
<gene>
    <name evidence="2" type="ORF">HMPREF1318_0196</name>
</gene>
<evidence type="ECO:0000256" key="1">
    <source>
        <dbReference type="SAM" id="MobiDB-lite"/>
    </source>
</evidence>
<dbReference type="EMBL" id="AKFT01000065">
    <property type="protein sequence ID" value="EJF46339.1"/>
    <property type="molecule type" value="Genomic_DNA"/>
</dbReference>
<comment type="caution">
    <text evidence="2">The sequence shown here is derived from an EMBL/GenBank/DDBJ whole genome shotgun (WGS) entry which is preliminary data.</text>
</comment>
<name>J0NGX5_9ACTO</name>
<feature type="region of interest" description="Disordered" evidence="1">
    <location>
        <begin position="1"/>
        <end position="29"/>
    </location>
</feature>
<proteinExistence type="predicted"/>
<dbReference type="PATRIC" id="fig|1125718.3.peg.961"/>